<protein>
    <submittedName>
        <fullName evidence="2">cAMP-binding domain of CRP or a regulatory subunit of cAMP-dependent protein kinases</fullName>
    </submittedName>
</protein>
<organism evidence="2 3">
    <name type="scientific">Hymenobacter gelipurpurascens</name>
    <dbReference type="NCBI Taxonomy" id="89968"/>
    <lineage>
        <taxon>Bacteria</taxon>
        <taxon>Pseudomonadati</taxon>
        <taxon>Bacteroidota</taxon>
        <taxon>Cytophagia</taxon>
        <taxon>Cytophagales</taxon>
        <taxon>Hymenobacteraceae</taxon>
        <taxon>Hymenobacter</taxon>
    </lineage>
</organism>
<proteinExistence type="predicted"/>
<evidence type="ECO:0000313" key="2">
    <source>
        <dbReference type="EMBL" id="SNC65386.1"/>
    </source>
</evidence>
<gene>
    <name evidence="2" type="ORF">SAMN06265337_1280</name>
</gene>
<dbReference type="EMBL" id="FYEW01000001">
    <property type="protein sequence ID" value="SNC65386.1"/>
    <property type="molecule type" value="Genomic_DNA"/>
</dbReference>
<accession>A0A212THT9</accession>
<dbReference type="InterPro" id="IPR000595">
    <property type="entry name" value="cNMP-bd_dom"/>
</dbReference>
<evidence type="ECO:0000259" key="1">
    <source>
        <dbReference type="Pfam" id="PF00027"/>
    </source>
</evidence>
<dbReference type="InterPro" id="IPR018490">
    <property type="entry name" value="cNMP-bd_dom_sf"/>
</dbReference>
<keyword evidence="2" id="KW-0418">Kinase</keyword>
<dbReference type="AlphaFoldDB" id="A0A212THT9"/>
<name>A0A212THT9_9BACT</name>
<dbReference type="Proteomes" id="UP000198131">
    <property type="component" value="Unassembled WGS sequence"/>
</dbReference>
<reference evidence="3" key="1">
    <citation type="submission" date="2017-06" db="EMBL/GenBank/DDBJ databases">
        <authorList>
            <person name="Varghese N."/>
            <person name="Submissions S."/>
        </authorList>
    </citation>
    <scope>NUCLEOTIDE SEQUENCE [LARGE SCALE GENOMIC DNA]</scope>
    <source>
        <strain evidence="3">DSM 11116</strain>
    </source>
</reference>
<dbReference type="InterPro" id="IPR014710">
    <property type="entry name" value="RmlC-like_jellyroll"/>
</dbReference>
<dbReference type="CDD" id="cd00038">
    <property type="entry name" value="CAP_ED"/>
    <property type="match status" value="1"/>
</dbReference>
<dbReference type="Gene3D" id="2.60.120.10">
    <property type="entry name" value="Jelly Rolls"/>
    <property type="match status" value="1"/>
</dbReference>
<dbReference type="GO" id="GO:0016301">
    <property type="term" value="F:kinase activity"/>
    <property type="evidence" value="ECO:0007669"/>
    <property type="project" value="UniProtKB-KW"/>
</dbReference>
<evidence type="ECO:0000313" key="3">
    <source>
        <dbReference type="Proteomes" id="UP000198131"/>
    </source>
</evidence>
<keyword evidence="3" id="KW-1185">Reference proteome</keyword>
<feature type="domain" description="Cyclic nucleotide-binding" evidence="1">
    <location>
        <begin position="35"/>
        <end position="121"/>
    </location>
</feature>
<keyword evidence="2" id="KW-0808">Transferase</keyword>
<sequence>MEIPAAYQSLRTHLQARVPLSDDDFAVFQQYLRLQTLNKREHLLQTGEPCTHLAFVTQGCLRSYSLNTQGQEHTLQFAPEDWWVSDMYSLLTQQPSTMNIDALEDSQVLLLAQADMETIYAHFPVFERYFRLLMQSRFVALQERVNASLSQTASEKYQHFLRKYPGIAQRVPQHFIASYLGITPESLSRVRRQL</sequence>
<dbReference type="RefSeq" id="WP_245815292.1">
    <property type="nucleotide sequence ID" value="NZ_FYEW01000001.1"/>
</dbReference>
<dbReference type="Pfam" id="PF00027">
    <property type="entry name" value="cNMP_binding"/>
    <property type="match status" value="1"/>
</dbReference>
<dbReference type="SUPFAM" id="SSF51206">
    <property type="entry name" value="cAMP-binding domain-like"/>
    <property type="match status" value="1"/>
</dbReference>